<dbReference type="GO" id="GO:0004806">
    <property type="term" value="F:triacylglycerol lipase activity"/>
    <property type="evidence" value="ECO:0007669"/>
    <property type="project" value="TreeGrafter"/>
</dbReference>
<dbReference type="AlphaFoldDB" id="A0A2T0Q6H9"/>
<feature type="active site" description="Nucleophile" evidence="1">
    <location>
        <position position="94"/>
    </location>
</feature>
<dbReference type="InterPro" id="IPR037460">
    <property type="entry name" value="SEST-like"/>
</dbReference>
<dbReference type="PANTHER" id="PTHR37981:SF1">
    <property type="entry name" value="SGNH HYDROLASE-TYPE ESTERASE DOMAIN-CONTAINING PROTEIN"/>
    <property type="match status" value="1"/>
</dbReference>
<proteinExistence type="predicted"/>
<dbReference type="GO" id="GO:0019433">
    <property type="term" value="P:triglyceride catabolic process"/>
    <property type="evidence" value="ECO:0007669"/>
    <property type="project" value="TreeGrafter"/>
</dbReference>
<sequence>MMSGMDGRDRGAAKLEYAALIVIAGALFAVVLAPFSSVPAEVGQAVCRLFAEPGSDGCAEQPQTAAALGLDPAPPVIDPVDAATRGGYVAIGDSYSSGVGAGDYDPGSGDCRRSANAYSQLVAEGHDFQGGYSFGACSGRTAAQLLDQLGSPGAELDLVGEDTSLVSLNIGGNDAGFADVLTDCMVPSFVDGSSCESQGAEIEERLDRLEEDITAVIAELRERAPQARIVIVGYPRLFQEDPDWPHWSLLPSQQRFLNEQARILNDRIGAAVAEIDAEIHASQGPGSVEFIDAYDAYDGHEIGTDDPWMNGLSVDFGEDFGTELLSPSFHPTAGGQRALSELVREQIEAGPGRPIYLDQGRPAPEPLPVGG</sequence>
<dbReference type="SUPFAM" id="SSF52266">
    <property type="entry name" value="SGNH hydrolase"/>
    <property type="match status" value="1"/>
</dbReference>
<name>A0A2T0Q6H9_9ACTN</name>
<reference evidence="5 6" key="1">
    <citation type="submission" date="2018-03" db="EMBL/GenBank/DDBJ databases">
        <title>Genomic Encyclopedia of Archaeal and Bacterial Type Strains, Phase II (KMG-II): from individual species to whole genera.</title>
        <authorList>
            <person name="Goeker M."/>
        </authorList>
    </citation>
    <scope>NUCLEOTIDE SEQUENCE [LARGE SCALE GENOMIC DNA]</scope>
    <source>
        <strain evidence="5 6">DSM 45601</strain>
    </source>
</reference>
<evidence type="ECO:0000256" key="3">
    <source>
        <dbReference type="SAM" id="MobiDB-lite"/>
    </source>
</evidence>
<dbReference type="Proteomes" id="UP000237846">
    <property type="component" value="Unassembled WGS sequence"/>
</dbReference>
<organism evidence="5 6">
    <name type="scientific">Allonocardiopsis opalescens</name>
    <dbReference type="NCBI Taxonomy" id="1144618"/>
    <lineage>
        <taxon>Bacteria</taxon>
        <taxon>Bacillati</taxon>
        <taxon>Actinomycetota</taxon>
        <taxon>Actinomycetes</taxon>
        <taxon>Streptosporangiales</taxon>
        <taxon>Allonocardiopsis</taxon>
    </lineage>
</organism>
<dbReference type="EMBL" id="PVZC01000003">
    <property type="protein sequence ID" value="PRX99436.1"/>
    <property type="molecule type" value="Genomic_DNA"/>
</dbReference>
<gene>
    <name evidence="5" type="ORF">CLV72_10332</name>
</gene>
<dbReference type="PANTHER" id="PTHR37981">
    <property type="entry name" value="LIPASE 2"/>
    <property type="match status" value="1"/>
</dbReference>
<keyword evidence="6" id="KW-1185">Reference proteome</keyword>
<accession>A0A2T0Q6H9</accession>
<evidence type="ECO:0000313" key="6">
    <source>
        <dbReference type="Proteomes" id="UP000237846"/>
    </source>
</evidence>
<dbReference type="Gene3D" id="3.40.50.1110">
    <property type="entry name" value="SGNH hydrolase"/>
    <property type="match status" value="1"/>
</dbReference>
<evidence type="ECO:0000256" key="2">
    <source>
        <dbReference type="PIRSR" id="PIRSR637460-2"/>
    </source>
</evidence>
<dbReference type="OrthoDB" id="5503950at2"/>
<feature type="disulfide bond" evidence="2">
    <location>
        <begin position="111"/>
        <end position="137"/>
    </location>
</feature>
<evidence type="ECO:0000313" key="5">
    <source>
        <dbReference type="EMBL" id="PRX99436.1"/>
    </source>
</evidence>
<dbReference type="InterPro" id="IPR036514">
    <property type="entry name" value="SGNH_hydro_sf"/>
</dbReference>
<keyword evidence="2" id="KW-1015">Disulfide bond</keyword>
<dbReference type="CDD" id="cd01823">
    <property type="entry name" value="SEST_like"/>
    <property type="match status" value="1"/>
</dbReference>
<feature type="active site" evidence="1">
    <location>
        <position position="330"/>
    </location>
</feature>
<evidence type="ECO:0000256" key="1">
    <source>
        <dbReference type="PIRSR" id="PIRSR637460-1"/>
    </source>
</evidence>
<feature type="domain" description="SGNH hydrolase-type esterase" evidence="4">
    <location>
        <begin position="90"/>
        <end position="338"/>
    </location>
</feature>
<feature type="disulfide bond" evidence="2">
    <location>
        <begin position="184"/>
        <end position="195"/>
    </location>
</feature>
<protein>
    <submittedName>
        <fullName evidence="5">Lysophospholipase L1-like esterase</fullName>
    </submittedName>
</protein>
<dbReference type="InterPro" id="IPR013830">
    <property type="entry name" value="SGNH_hydro"/>
</dbReference>
<feature type="region of interest" description="Disordered" evidence="3">
    <location>
        <begin position="350"/>
        <end position="371"/>
    </location>
</feature>
<dbReference type="Pfam" id="PF13472">
    <property type="entry name" value="Lipase_GDSL_2"/>
    <property type="match status" value="1"/>
</dbReference>
<comment type="caution">
    <text evidence="5">The sequence shown here is derived from an EMBL/GenBank/DDBJ whole genome shotgun (WGS) entry which is preliminary data.</text>
</comment>
<evidence type="ECO:0000259" key="4">
    <source>
        <dbReference type="Pfam" id="PF13472"/>
    </source>
</evidence>